<proteinExistence type="predicted"/>
<dbReference type="Pfam" id="PF07992">
    <property type="entry name" value="Pyr_redox_2"/>
    <property type="match status" value="1"/>
</dbReference>
<gene>
    <name evidence="5" type="ORF">ABLG96_21025</name>
</gene>
<comment type="catalytic activity">
    <reaction evidence="3">
        <text>[thioredoxin]-dithiol + NADP(+) = [thioredoxin]-disulfide + NADPH + H(+)</text>
        <dbReference type="Rhea" id="RHEA:20345"/>
        <dbReference type="Rhea" id="RHEA-COMP:10698"/>
        <dbReference type="Rhea" id="RHEA-COMP:10700"/>
        <dbReference type="ChEBI" id="CHEBI:15378"/>
        <dbReference type="ChEBI" id="CHEBI:29950"/>
        <dbReference type="ChEBI" id="CHEBI:50058"/>
        <dbReference type="ChEBI" id="CHEBI:57783"/>
        <dbReference type="ChEBI" id="CHEBI:58349"/>
        <dbReference type="EC" id="1.8.1.9"/>
    </reaction>
</comment>
<dbReference type="InterPro" id="IPR036188">
    <property type="entry name" value="FAD/NAD-bd_sf"/>
</dbReference>
<evidence type="ECO:0000313" key="5">
    <source>
        <dbReference type="EMBL" id="XCG63636.1"/>
    </source>
</evidence>
<evidence type="ECO:0000259" key="4">
    <source>
        <dbReference type="Pfam" id="PF07992"/>
    </source>
</evidence>
<accession>A0AAU8DQ48</accession>
<keyword evidence="2" id="KW-0560">Oxidoreductase</keyword>
<name>A0AAU8DQ48_9ACTN</name>
<dbReference type="GO" id="GO:0004791">
    <property type="term" value="F:thioredoxin-disulfide reductase (NADPH) activity"/>
    <property type="evidence" value="ECO:0007669"/>
    <property type="project" value="UniProtKB-EC"/>
</dbReference>
<dbReference type="PRINTS" id="PR00368">
    <property type="entry name" value="FADPNR"/>
</dbReference>
<dbReference type="EMBL" id="CP159218">
    <property type="protein sequence ID" value="XCG63636.1"/>
    <property type="molecule type" value="Genomic_DNA"/>
</dbReference>
<organism evidence="5">
    <name type="scientific">Nakamurella sp. A5-74</name>
    <dbReference type="NCBI Taxonomy" id="3158264"/>
    <lineage>
        <taxon>Bacteria</taxon>
        <taxon>Bacillati</taxon>
        <taxon>Actinomycetota</taxon>
        <taxon>Actinomycetes</taxon>
        <taxon>Nakamurellales</taxon>
        <taxon>Nakamurellaceae</taxon>
        <taxon>Nakamurella</taxon>
    </lineage>
</organism>
<keyword evidence="1" id="KW-0285">Flavoprotein</keyword>
<sequence length="603" mass="64441">MTTARPQPVILLCAPAHPEVLCSEFERYQRDYRVRCVGSAAEAAAVLRELVADGAPVALVVTESVLPDAATFAALHEWRTLVPTARRLVAAHWERFRLDADALRAGMTSGKFAAYLLMPRGPRDEEFHSAITEVLSDWGSSVAEPEIDAVQIVTPRIDPLTVAVRDFLDRMGMPHRTYPPESEIGRTLLAQLPDDSRFPVVAALGLPPIVATSVQDVSTRIYGNPSDIDLDTVVDLAVVGAGPAGLAAAVYGSSEGLSTVVIEADAIGGQAGTSSMIRNYLGFPRGISGMRLSQRARNQSIRFGTRFFTGWTVDELVPGRDGAPHRLVTAGGEVRARTVVISSGVAYRRLGVDPAEQLVGLGVHYGAAVSASREMEGRDVFVVGGGNSAGQAAIHLAKFARSVTIVIRRPELAATMSDYLIREIGYNPVIRVLPCPAVVDGGGTGLLEWIVLRDLATGAETRCAAGGLFLLLGAEPRCDWIGPAVHRDGHGFVLTGRDVPKEHWVDGRPPANLETTVPGVFAAGDVRAGSMKRVASASGEGASVVPLVHDHLARRDPGRPVRVLVHDDVGKTAATTRRSRSDRHRSEDVRAARIDRGRTLWAG</sequence>
<dbReference type="InterPro" id="IPR050097">
    <property type="entry name" value="Ferredoxin-NADP_redctase_2"/>
</dbReference>
<dbReference type="RefSeq" id="WP_353649251.1">
    <property type="nucleotide sequence ID" value="NZ_CP159218.1"/>
</dbReference>
<protein>
    <submittedName>
        <fullName evidence="5">FAD-dependent oxidoreductase</fullName>
    </submittedName>
</protein>
<evidence type="ECO:0000256" key="2">
    <source>
        <dbReference type="ARBA" id="ARBA00023002"/>
    </source>
</evidence>
<evidence type="ECO:0000256" key="1">
    <source>
        <dbReference type="ARBA" id="ARBA00022630"/>
    </source>
</evidence>
<dbReference type="PANTHER" id="PTHR48105">
    <property type="entry name" value="THIOREDOXIN REDUCTASE 1-RELATED-RELATED"/>
    <property type="match status" value="1"/>
</dbReference>
<dbReference type="AlphaFoldDB" id="A0AAU8DQ48"/>
<feature type="domain" description="FAD/NAD(P)-binding" evidence="4">
    <location>
        <begin position="235"/>
        <end position="541"/>
    </location>
</feature>
<dbReference type="SUPFAM" id="SSF51905">
    <property type="entry name" value="FAD/NAD(P)-binding domain"/>
    <property type="match status" value="2"/>
</dbReference>
<dbReference type="Gene3D" id="3.50.50.60">
    <property type="entry name" value="FAD/NAD(P)-binding domain"/>
    <property type="match status" value="2"/>
</dbReference>
<dbReference type="InterPro" id="IPR023753">
    <property type="entry name" value="FAD/NAD-binding_dom"/>
</dbReference>
<evidence type="ECO:0000256" key="3">
    <source>
        <dbReference type="ARBA" id="ARBA00048132"/>
    </source>
</evidence>
<reference evidence="5" key="1">
    <citation type="submission" date="2024-05" db="EMBL/GenBank/DDBJ databases">
        <authorList>
            <person name="Cai S.Y."/>
            <person name="Jin L.M."/>
            <person name="Li H.R."/>
        </authorList>
    </citation>
    <scope>NUCLEOTIDE SEQUENCE</scope>
    <source>
        <strain evidence="5">A5-74</strain>
    </source>
</reference>
<dbReference type="PRINTS" id="PR00469">
    <property type="entry name" value="PNDRDTASEII"/>
</dbReference>